<evidence type="ECO:0000256" key="1">
    <source>
        <dbReference type="SAM" id="MobiDB-lite"/>
    </source>
</evidence>
<name>A0A1T5CSE3_9SPHN</name>
<evidence type="ECO:0008006" key="4">
    <source>
        <dbReference type="Google" id="ProtNLM"/>
    </source>
</evidence>
<reference evidence="3" key="1">
    <citation type="submission" date="2017-02" db="EMBL/GenBank/DDBJ databases">
        <authorList>
            <person name="Varghese N."/>
            <person name="Submissions S."/>
        </authorList>
    </citation>
    <scope>NUCLEOTIDE SEQUENCE [LARGE SCALE GENOMIC DNA]</scope>
    <source>
        <strain evidence="3">R11H</strain>
    </source>
</reference>
<dbReference type="RefSeq" id="WP_079638672.1">
    <property type="nucleotide sequence ID" value="NZ_FUYP01000011.1"/>
</dbReference>
<sequence length="142" mass="15559">MQRPELSIEIKIGGDARKIKWTYGLSQDIQRLVPDFSTAINDVVSDPSIRDYIVRRALTEKKGVVTSEEELISVEEIDEIDPSEVLRLLEWVMEHLLYFFGTSAGTTSRQAKEFGNALGLSNPSTAGSPASASTTRSAGPSD</sequence>
<accession>A0A1T5CSE3</accession>
<dbReference type="Proteomes" id="UP000190044">
    <property type="component" value="Unassembled WGS sequence"/>
</dbReference>
<proteinExistence type="predicted"/>
<evidence type="ECO:0000313" key="3">
    <source>
        <dbReference type="Proteomes" id="UP000190044"/>
    </source>
</evidence>
<dbReference type="AlphaFoldDB" id="A0A1T5CSE3"/>
<dbReference type="OrthoDB" id="9898888at2"/>
<evidence type="ECO:0000313" key="2">
    <source>
        <dbReference type="EMBL" id="SKB62276.1"/>
    </source>
</evidence>
<dbReference type="EMBL" id="FUYP01000011">
    <property type="protein sequence ID" value="SKB62276.1"/>
    <property type="molecule type" value="Genomic_DNA"/>
</dbReference>
<gene>
    <name evidence="2" type="ORF">SAMN06295937_101167</name>
</gene>
<feature type="region of interest" description="Disordered" evidence="1">
    <location>
        <begin position="116"/>
        <end position="142"/>
    </location>
</feature>
<keyword evidence="3" id="KW-1185">Reference proteome</keyword>
<organism evidence="2 3">
    <name type="scientific">Sphingopyxis flava</name>
    <dbReference type="NCBI Taxonomy" id="1507287"/>
    <lineage>
        <taxon>Bacteria</taxon>
        <taxon>Pseudomonadati</taxon>
        <taxon>Pseudomonadota</taxon>
        <taxon>Alphaproteobacteria</taxon>
        <taxon>Sphingomonadales</taxon>
        <taxon>Sphingomonadaceae</taxon>
        <taxon>Sphingopyxis</taxon>
    </lineage>
</organism>
<feature type="compositionally biased region" description="Low complexity" evidence="1">
    <location>
        <begin position="123"/>
        <end position="142"/>
    </location>
</feature>
<protein>
    <recommendedName>
        <fullName evidence="4">Tail assembly chaperone</fullName>
    </recommendedName>
</protein>